<evidence type="ECO:0000259" key="8">
    <source>
        <dbReference type="Pfam" id="PF02384"/>
    </source>
</evidence>
<reference evidence="10 11" key="1">
    <citation type="submission" date="2020-02" db="EMBL/GenBank/DDBJ databases">
        <authorList>
            <person name="Zhang X.-Y."/>
        </authorList>
    </citation>
    <scope>NUCLEOTIDE SEQUENCE [LARGE SCALE GENOMIC DNA]</scope>
    <source>
        <strain evidence="10 11">C33</strain>
    </source>
</reference>
<evidence type="ECO:0000256" key="1">
    <source>
        <dbReference type="ARBA" id="ARBA00006594"/>
    </source>
</evidence>
<dbReference type="GO" id="GO:0008170">
    <property type="term" value="F:N-methyltransferase activity"/>
    <property type="evidence" value="ECO:0007669"/>
    <property type="project" value="InterPro"/>
</dbReference>
<keyword evidence="3 10" id="KW-0489">Methyltransferase</keyword>
<dbReference type="EC" id="2.1.1.72" evidence="2"/>
<dbReference type="InterPro" id="IPR002052">
    <property type="entry name" value="DNA_methylase_N6_adenine_CS"/>
</dbReference>
<organism evidence="10 11">
    <name type="scientific">Wenzhouxiangella limi</name>
    <dbReference type="NCBI Taxonomy" id="2707351"/>
    <lineage>
        <taxon>Bacteria</taxon>
        <taxon>Pseudomonadati</taxon>
        <taxon>Pseudomonadota</taxon>
        <taxon>Gammaproteobacteria</taxon>
        <taxon>Chromatiales</taxon>
        <taxon>Wenzhouxiangellaceae</taxon>
        <taxon>Wenzhouxiangella</taxon>
    </lineage>
</organism>
<dbReference type="AlphaFoldDB" id="A0A845V1S9"/>
<evidence type="ECO:0000256" key="7">
    <source>
        <dbReference type="ARBA" id="ARBA00047942"/>
    </source>
</evidence>
<dbReference type="Gene3D" id="1.20.1260.30">
    <property type="match status" value="1"/>
</dbReference>
<keyword evidence="5" id="KW-0949">S-adenosyl-L-methionine</keyword>
<dbReference type="PANTHER" id="PTHR42933:SF3">
    <property type="entry name" value="TYPE I RESTRICTION ENZYME MJAVIII METHYLASE SUBUNIT"/>
    <property type="match status" value="1"/>
</dbReference>
<name>A0A845V1S9_9GAMM</name>
<dbReference type="InterPro" id="IPR038333">
    <property type="entry name" value="T1MK-like_N_sf"/>
</dbReference>
<dbReference type="Pfam" id="PF02384">
    <property type="entry name" value="N6_Mtase"/>
    <property type="match status" value="1"/>
</dbReference>
<evidence type="ECO:0000256" key="5">
    <source>
        <dbReference type="ARBA" id="ARBA00022691"/>
    </source>
</evidence>
<protein>
    <recommendedName>
        <fullName evidence="2">site-specific DNA-methyltransferase (adenine-specific)</fullName>
        <ecNumber evidence="2">2.1.1.72</ecNumber>
    </recommendedName>
</protein>
<dbReference type="GO" id="GO:0032259">
    <property type="term" value="P:methylation"/>
    <property type="evidence" value="ECO:0007669"/>
    <property type="project" value="UniProtKB-KW"/>
</dbReference>
<proteinExistence type="inferred from homology"/>
<gene>
    <name evidence="10" type="ORF">G3I74_10700</name>
</gene>
<dbReference type="PANTHER" id="PTHR42933">
    <property type="entry name" value="SLR6095 PROTEIN"/>
    <property type="match status" value="1"/>
</dbReference>
<dbReference type="Proteomes" id="UP000484885">
    <property type="component" value="Unassembled WGS sequence"/>
</dbReference>
<comment type="similarity">
    <text evidence="1">Belongs to the N(4)/N(6)-methyltransferase family.</text>
</comment>
<dbReference type="SUPFAM" id="SSF53335">
    <property type="entry name" value="S-adenosyl-L-methionine-dependent methyltransferases"/>
    <property type="match status" value="1"/>
</dbReference>
<dbReference type="EMBL" id="JAAGSC010000041">
    <property type="protein sequence ID" value="NDY96200.1"/>
    <property type="molecule type" value="Genomic_DNA"/>
</dbReference>
<evidence type="ECO:0000256" key="4">
    <source>
        <dbReference type="ARBA" id="ARBA00022679"/>
    </source>
</evidence>
<dbReference type="InterPro" id="IPR051537">
    <property type="entry name" value="DNA_Adenine_Mtase"/>
</dbReference>
<dbReference type="Gene3D" id="3.40.50.150">
    <property type="entry name" value="Vaccinia Virus protein VP39"/>
    <property type="match status" value="1"/>
</dbReference>
<keyword evidence="4 10" id="KW-0808">Transferase</keyword>
<evidence type="ECO:0000259" key="9">
    <source>
        <dbReference type="Pfam" id="PF12161"/>
    </source>
</evidence>
<dbReference type="RefSeq" id="WP_164211569.1">
    <property type="nucleotide sequence ID" value="NZ_JAAGSC010000041.1"/>
</dbReference>
<sequence length="493" mass="55598">MITGELKSRVDRIWNTMWSGGISNPLSVIEQLTYLLFIKRLDELHTLRERKAARLGGAIEDPVFSEAQDRLRWSRFKDFSPEEMFETVRDEVFPFIKALGTGNGDEEGTTYSHHMKDAMFMMPTPRVLASVVDQLDGIDMTDADTKGDLYEYMLGKIASAGQNGQFRTPRHIIQLMVDMTAPTPNDRICDPACGTAGFLVAASEYLRQHHADAIYRDEASRRRFNESTFHGYDFDSTMLRIGSMNMLLHGVENPDIRYRDSLAQADETDAEKYSLILANPPFAGSLDYESTAKDLLQIVKTKKTELLFMALFLRLLQIGGRAAVIVPDGVLFGSSTAHKSLRKMLVEDQKLDAVISMPSGVFKPYAGVSTAILVFTKTNSGGTEHVWFYKMEADGYSLDDKRNPQPDKTDLPDLVARWNDRAAEADRKRTDQSFLVPKAEIAANDYDLSVNRYKVVEYEAVEYDPPAVILARLKELDEEIARGRSELEELLSK</sequence>
<dbReference type="PRINTS" id="PR00507">
    <property type="entry name" value="N12N6MTFRASE"/>
</dbReference>
<evidence type="ECO:0000256" key="3">
    <source>
        <dbReference type="ARBA" id="ARBA00022603"/>
    </source>
</evidence>
<comment type="catalytic activity">
    <reaction evidence="7">
        <text>a 2'-deoxyadenosine in DNA + S-adenosyl-L-methionine = an N(6)-methyl-2'-deoxyadenosine in DNA + S-adenosyl-L-homocysteine + H(+)</text>
        <dbReference type="Rhea" id="RHEA:15197"/>
        <dbReference type="Rhea" id="RHEA-COMP:12418"/>
        <dbReference type="Rhea" id="RHEA-COMP:12419"/>
        <dbReference type="ChEBI" id="CHEBI:15378"/>
        <dbReference type="ChEBI" id="CHEBI:57856"/>
        <dbReference type="ChEBI" id="CHEBI:59789"/>
        <dbReference type="ChEBI" id="CHEBI:90615"/>
        <dbReference type="ChEBI" id="CHEBI:90616"/>
        <dbReference type="EC" id="2.1.1.72"/>
    </reaction>
</comment>
<evidence type="ECO:0000313" key="11">
    <source>
        <dbReference type="Proteomes" id="UP000484885"/>
    </source>
</evidence>
<keyword evidence="11" id="KW-1185">Reference proteome</keyword>
<dbReference type="GO" id="GO:0009007">
    <property type="term" value="F:site-specific DNA-methyltransferase (adenine-specific) activity"/>
    <property type="evidence" value="ECO:0007669"/>
    <property type="project" value="UniProtKB-EC"/>
</dbReference>
<dbReference type="PROSITE" id="PS00092">
    <property type="entry name" value="N6_MTASE"/>
    <property type="match status" value="1"/>
</dbReference>
<evidence type="ECO:0000256" key="6">
    <source>
        <dbReference type="ARBA" id="ARBA00022747"/>
    </source>
</evidence>
<dbReference type="GO" id="GO:0003677">
    <property type="term" value="F:DNA binding"/>
    <property type="evidence" value="ECO:0007669"/>
    <property type="project" value="InterPro"/>
</dbReference>
<feature type="domain" description="N6 adenine-specific DNA methyltransferase N-terminal" evidence="9">
    <location>
        <begin position="6"/>
        <end position="134"/>
    </location>
</feature>
<keyword evidence="6" id="KW-0680">Restriction system</keyword>
<dbReference type="GO" id="GO:0009307">
    <property type="term" value="P:DNA restriction-modification system"/>
    <property type="evidence" value="ECO:0007669"/>
    <property type="project" value="UniProtKB-KW"/>
</dbReference>
<dbReference type="Pfam" id="PF12161">
    <property type="entry name" value="HsdM_N"/>
    <property type="match status" value="1"/>
</dbReference>
<dbReference type="InterPro" id="IPR022749">
    <property type="entry name" value="D12N6_MeTrfase_N"/>
</dbReference>
<dbReference type="InterPro" id="IPR029063">
    <property type="entry name" value="SAM-dependent_MTases_sf"/>
</dbReference>
<feature type="domain" description="DNA methylase adenine-specific" evidence="8">
    <location>
        <begin position="143"/>
        <end position="456"/>
    </location>
</feature>
<evidence type="ECO:0000256" key="2">
    <source>
        <dbReference type="ARBA" id="ARBA00011900"/>
    </source>
</evidence>
<comment type="caution">
    <text evidence="10">The sequence shown here is derived from an EMBL/GenBank/DDBJ whole genome shotgun (WGS) entry which is preliminary data.</text>
</comment>
<dbReference type="InterPro" id="IPR003356">
    <property type="entry name" value="DNA_methylase_A-5"/>
</dbReference>
<accession>A0A845V1S9</accession>
<evidence type="ECO:0000313" key="10">
    <source>
        <dbReference type="EMBL" id="NDY96200.1"/>
    </source>
</evidence>